<dbReference type="RefSeq" id="XP_013756313.1">
    <property type="nucleotide sequence ID" value="XM_013900859.1"/>
</dbReference>
<accession>A0A0L0DFZ9</accession>
<protein>
    <submittedName>
        <fullName evidence="3">Thioredoxin TrxA</fullName>
    </submittedName>
</protein>
<dbReference type="PRINTS" id="PR00421">
    <property type="entry name" value="THIOREDOXIN"/>
</dbReference>
<gene>
    <name evidence="3" type="ORF">AMSG_06450</name>
</gene>
<dbReference type="Gene3D" id="3.40.30.10">
    <property type="entry name" value="Glutaredoxin"/>
    <property type="match status" value="1"/>
</dbReference>
<dbReference type="eggNOG" id="KOG0907">
    <property type="taxonomic scope" value="Eukaryota"/>
</dbReference>
<dbReference type="PANTHER" id="PTHR46115">
    <property type="entry name" value="THIOREDOXIN-LIKE PROTEIN 1"/>
    <property type="match status" value="1"/>
</dbReference>
<keyword evidence="4" id="KW-1185">Reference proteome</keyword>
<reference evidence="3 4" key="1">
    <citation type="submission" date="2010-05" db="EMBL/GenBank/DDBJ databases">
        <title>The Genome Sequence of Thecamonas trahens ATCC 50062.</title>
        <authorList>
            <consortium name="The Broad Institute Genome Sequencing Platform"/>
            <person name="Russ C."/>
            <person name="Cuomo C."/>
            <person name="Shea T."/>
            <person name="Young S.K."/>
            <person name="Zeng Q."/>
            <person name="Koehrsen M."/>
            <person name="Haas B."/>
            <person name="Borodovsky M."/>
            <person name="Guigo R."/>
            <person name="Alvarado L."/>
            <person name="Berlin A."/>
            <person name="Bochicchio J."/>
            <person name="Borenstein D."/>
            <person name="Chapman S."/>
            <person name="Chen Z."/>
            <person name="Freedman E."/>
            <person name="Gellesch M."/>
            <person name="Goldberg J."/>
            <person name="Griggs A."/>
            <person name="Gujja S."/>
            <person name="Heilman E."/>
            <person name="Heiman D."/>
            <person name="Hepburn T."/>
            <person name="Howarth C."/>
            <person name="Jen D."/>
            <person name="Larson L."/>
            <person name="Mehta T."/>
            <person name="Park D."/>
            <person name="Pearson M."/>
            <person name="Roberts A."/>
            <person name="Saif S."/>
            <person name="Shenoy N."/>
            <person name="Sisk P."/>
            <person name="Stolte C."/>
            <person name="Sykes S."/>
            <person name="Thomson T."/>
            <person name="Walk T."/>
            <person name="White J."/>
            <person name="Yandava C."/>
            <person name="Burger G."/>
            <person name="Gray M.W."/>
            <person name="Holland P.W.H."/>
            <person name="King N."/>
            <person name="Lang F.B.F."/>
            <person name="Roger A.J."/>
            <person name="Ruiz-Trillo I."/>
            <person name="Lander E."/>
            <person name="Nusbaum C."/>
        </authorList>
    </citation>
    <scope>NUCLEOTIDE SEQUENCE [LARGE SCALE GENOMIC DNA]</scope>
    <source>
        <strain evidence="3 4">ATCC 50062</strain>
    </source>
</reference>
<name>A0A0L0DFZ9_THETB</name>
<evidence type="ECO:0000256" key="1">
    <source>
        <dbReference type="ARBA" id="ARBA00023157"/>
    </source>
</evidence>
<dbReference type="Proteomes" id="UP000054408">
    <property type="component" value="Unassembled WGS sequence"/>
</dbReference>
<dbReference type="OMA" id="ANSMPTF"/>
<proteinExistence type="predicted"/>
<feature type="domain" description="Thioredoxin" evidence="2">
    <location>
        <begin position="10"/>
        <end position="127"/>
    </location>
</feature>
<dbReference type="SUPFAM" id="SSF52833">
    <property type="entry name" value="Thioredoxin-like"/>
    <property type="match status" value="1"/>
</dbReference>
<dbReference type="EMBL" id="GL349465">
    <property type="protein sequence ID" value="KNC51105.1"/>
    <property type="molecule type" value="Genomic_DNA"/>
</dbReference>
<dbReference type="STRING" id="461836.A0A0L0DFZ9"/>
<dbReference type="Pfam" id="PF00085">
    <property type="entry name" value="Thioredoxin"/>
    <property type="match status" value="1"/>
</dbReference>
<dbReference type="OrthoDB" id="2121326at2759"/>
<dbReference type="PROSITE" id="PS51352">
    <property type="entry name" value="THIOREDOXIN_2"/>
    <property type="match status" value="1"/>
</dbReference>
<keyword evidence="1" id="KW-1015">Disulfide bond</keyword>
<organism evidence="3 4">
    <name type="scientific">Thecamonas trahens ATCC 50062</name>
    <dbReference type="NCBI Taxonomy" id="461836"/>
    <lineage>
        <taxon>Eukaryota</taxon>
        <taxon>Apusozoa</taxon>
        <taxon>Apusomonadida</taxon>
        <taxon>Apusomonadidae</taxon>
        <taxon>Thecamonas</taxon>
    </lineage>
</organism>
<dbReference type="GeneID" id="25565607"/>
<dbReference type="InterPro" id="IPR036249">
    <property type="entry name" value="Thioredoxin-like_sf"/>
</dbReference>
<dbReference type="AlphaFoldDB" id="A0A0L0DFZ9"/>
<dbReference type="InterPro" id="IPR013766">
    <property type="entry name" value="Thioredoxin_domain"/>
</dbReference>
<dbReference type="CDD" id="cd02947">
    <property type="entry name" value="TRX_family"/>
    <property type="match status" value="1"/>
</dbReference>
<evidence type="ECO:0000259" key="2">
    <source>
        <dbReference type="PROSITE" id="PS51352"/>
    </source>
</evidence>
<sequence>MLNLARVCTASAARQTPLIRSYAVKVMEEVDAYKAVVGADDKVVVVDFAASWCGPCKRIAPVYEALSDEHTDIEFLQVDVDTLPEVAGSEGVESVPTFVFYKHGTRLGQVAGADKDTLTQAITKLKDFDMSQIEQ</sequence>
<evidence type="ECO:0000313" key="3">
    <source>
        <dbReference type="EMBL" id="KNC51105.1"/>
    </source>
</evidence>
<evidence type="ECO:0000313" key="4">
    <source>
        <dbReference type="Proteomes" id="UP000054408"/>
    </source>
</evidence>